<dbReference type="InterPro" id="IPR013783">
    <property type="entry name" value="Ig-like_fold"/>
</dbReference>
<keyword evidence="7" id="KW-1185">Reference proteome</keyword>
<evidence type="ECO:0000313" key="7">
    <source>
        <dbReference type="Proteomes" id="UP001159641"/>
    </source>
</evidence>
<reference evidence="6 7" key="1">
    <citation type="submission" date="2022-11" db="EMBL/GenBank/DDBJ databases">
        <title>Whole genome sequence of Eschrichtius robustus ER-17-0199.</title>
        <authorList>
            <person name="Bruniche-Olsen A."/>
            <person name="Black A.N."/>
            <person name="Fields C.J."/>
            <person name="Walden K."/>
            <person name="Dewoody J.A."/>
        </authorList>
    </citation>
    <scope>NUCLEOTIDE SEQUENCE [LARGE SCALE GENOMIC DNA]</scope>
    <source>
        <strain evidence="6">ER-17-0199</strain>
        <tissue evidence="6">Blubber</tissue>
    </source>
</reference>
<feature type="domain" description="Ig-like" evidence="5">
    <location>
        <begin position="74"/>
        <end position="164"/>
    </location>
</feature>
<evidence type="ECO:0000256" key="3">
    <source>
        <dbReference type="ARBA" id="ARBA00022553"/>
    </source>
</evidence>
<dbReference type="SMART" id="SM00409">
    <property type="entry name" value="IG"/>
    <property type="match status" value="1"/>
</dbReference>
<dbReference type="FunFam" id="2.60.40.10:FF:000075">
    <property type="entry name" value="Obscurin, cytoskeletal calmodulin and titin-interacting RhoGEF"/>
    <property type="match status" value="1"/>
</dbReference>
<dbReference type="PANTHER" id="PTHR35971">
    <property type="entry name" value="SI:DKEY-31G6.6"/>
    <property type="match status" value="1"/>
</dbReference>
<dbReference type="InterPro" id="IPR013098">
    <property type="entry name" value="Ig_I-set"/>
</dbReference>
<dbReference type="Gene3D" id="2.60.40.10">
    <property type="entry name" value="Immunoglobulins"/>
    <property type="match status" value="1"/>
</dbReference>
<dbReference type="AlphaFoldDB" id="A0AB34H710"/>
<dbReference type="Pfam" id="PF07679">
    <property type="entry name" value="I-set"/>
    <property type="match status" value="1"/>
</dbReference>
<dbReference type="InterPro" id="IPR007110">
    <property type="entry name" value="Ig-like_dom"/>
</dbReference>
<evidence type="ECO:0000256" key="1">
    <source>
        <dbReference type="ARBA" id="ARBA00004496"/>
    </source>
</evidence>
<gene>
    <name evidence="6" type="ORF">J1605_023039</name>
</gene>
<dbReference type="InterPro" id="IPR052385">
    <property type="entry name" value="Obscurin/Obscurin-like_Reg"/>
</dbReference>
<accession>A0AB34H710</accession>
<evidence type="ECO:0000256" key="4">
    <source>
        <dbReference type="ARBA" id="ARBA00023157"/>
    </source>
</evidence>
<protein>
    <recommendedName>
        <fullName evidence="5">Ig-like domain-containing protein</fullName>
    </recommendedName>
</protein>
<dbReference type="PANTHER" id="PTHR35971:SF4">
    <property type="entry name" value="OBSCURIN"/>
    <property type="match status" value="1"/>
</dbReference>
<keyword evidence="3" id="KW-0597">Phosphoprotein</keyword>
<organism evidence="6 7">
    <name type="scientific">Eschrichtius robustus</name>
    <name type="common">California gray whale</name>
    <name type="synonym">Eschrichtius gibbosus</name>
    <dbReference type="NCBI Taxonomy" id="9764"/>
    <lineage>
        <taxon>Eukaryota</taxon>
        <taxon>Metazoa</taxon>
        <taxon>Chordata</taxon>
        <taxon>Craniata</taxon>
        <taxon>Vertebrata</taxon>
        <taxon>Euteleostomi</taxon>
        <taxon>Mammalia</taxon>
        <taxon>Eutheria</taxon>
        <taxon>Laurasiatheria</taxon>
        <taxon>Artiodactyla</taxon>
        <taxon>Whippomorpha</taxon>
        <taxon>Cetacea</taxon>
        <taxon>Mysticeti</taxon>
        <taxon>Eschrichtiidae</taxon>
        <taxon>Eschrichtius</taxon>
    </lineage>
</organism>
<proteinExistence type="predicted"/>
<evidence type="ECO:0000256" key="2">
    <source>
        <dbReference type="ARBA" id="ARBA00022490"/>
    </source>
</evidence>
<evidence type="ECO:0000313" key="6">
    <source>
        <dbReference type="EMBL" id="KAJ8787379.1"/>
    </source>
</evidence>
<comment type="caution">
    <text evidence="6">The sequence shown here is derived from an EMBL/GenBank/DDBJ whole genome shotgun (WGS) entry which is preliminary data.</text>
</comment>
<dbReference type="PROSITE" id="PS50835">
    <property type="entry name" value="IG_LIKE"/>
    <property type="match status" value="1"/>
</dbReference>
<evidence type="ECO:0000259" key="5">
    <source>
        <dbReference type="PROSITE" id="PS50835"/>
    </source>
</evidence>
<dbReference type="GO" id="GO:0005737">
    <property type="term" value="C:cytoplasm"/>
    <property type="evidence" value="ECO:0007669"/>
    <property type="project" value="UniProtKB-SubCell"/>
</dbReference>
<dbReference type="InterPro" id="IPR036179">
    <property type="entry name" value="Ig-like_dom_sf"/>
</dbReference>
<sequence>MQTSSRAPSQLAAARQPLQAVFTPPAPVLSLRSDRSPRLGSQPPPAPAVVLSTVLHLDLDGIFDPMHPSLPPEPMVVFAKEQPTRSEVQAMAGASATLSCEVAQAQTEVMWYKDGKKLSASSKVHMEAKGCTRHLVVQQAGKVDAGEYSCEARGQRVSFHLDVTGQLFGRDAKLALFGDDVTGL</sequence>
<keyword evidence="4" id="KW-1015">Disulfide bond</keyword>
<name>A0AB34H710_ESCRO</name>
<dbReference type="EMBL" id="JAIQCJ010001811">
    <property type="protein sequence ID" value="KAJ8787379.1"/>
    <property type="molecule type" value="Genomic_DNA"/>
</dbReference>
<keyword evidence="2" id="KW-0963">Cytoplasm</keyword>
<dbReference type="SUPFAM" id="SSF48726">
    <property type="entry name" value="Immunoglobulin"/>
    <property type="match status" value="1"/>
</dbReference>
<comment type="subcellular location">
    <subcellularLocation>
        <location evidence="1">Cytoplasm</location>
    </subcellularLocation>
</comment>
<dbReference type="Proteomes" id="UP001159641">
    <property type="component" value="Unassembled WGS sequence"/>
</dbReference>
<dbReference type="InterPro" id="IPR003599">
    <property type="entry name" value="Ig_sub"/>
</dbReference>